<sequence>MGRCRMGSVNKKKIASTDGYWQVSHAASVLTSQACTISARHIQDGMLRIQFNREVAYYARGIVRDVEGGRKSAEEGLHALRDEQSVLTKSATALQQGIGLAAGVLQVTGGFAMCGGTYGLGCGIGLLTATHGLNNIYENGTNLLEARTDSEGYVRKFYQGASEFFGGSEFEGNMAYGAFDLAFSGVAAFRKVLKPGSWRLYEYVKTDYVRAHKRLKKRAIMFDRAADAVTGNSMYQEWKKTNE</sequence>
<dbReference type="EMBL" id="JPQT01000111">
    <property type="protein sequence ID" value="KFE50303.1"/>
    <property type="molecule type" value="Genomic_DNA"/>
</dbReference>
<dbReference type="InterPro" id="IPR025320">
    <property type="entry name" value="DUF4225"/>
</dbReference>
<comment type="caution">
    <text evidence="1">The sequence shown here is derived from an EMBL/GenBank/DDBJ whole genome shotgun (WGS) entry which is preliminary data.</text>
</comment>
<organism evidence="1 2">
    <name type="scientific">Pseudomonas syringae</name>
    <dbReference type="NCBI Taxonomy" id="317"/>
    <lineage>
        <taxon>Bacteria</taxon>
        <taxon>Pseudomonadati</taxon>
        <taxon>Pseudomonadota</taxon>
        <taxon>Gammaproteobacteria</taxon>
        <taxon>Pseudomonadales</taxon>
        <taxon>Pseudomonadaceae</taxon>
        <taxon>Pseudomonas</taxon>
    </lineage>
</organism>
<dbReference type="AlphaFoldDB" id="A0A085V4E0"/>
<evidence type="ECO:0000313" key="1">
    <source>
        <dbReference type="EMBL" id="KFE50303.1"/>
    </source>
</evidence>
<gene>
    <name evidence="1" type="ORF">IV02_17045</name>
</gene>
<evidence type="ECO:0008006" key="3">
    <source>
        <dbReference type="Google" id="ProtNLM"/>
    </source>
</evidence>
<evidence type="ECO:0000313" key="2">
    <source>
        <dbReference type="Proteomes" id="UP000028643"/>
    </source>
</evidence>
<proteinExistence type="predicted"/>
<dbReference type="Pfam" id="PF13988">
    <property type="entry name" value="DUF4225"/>
    <property type="match status" value="1"/>
</dbReference>
<protein>
    <recommendedName>
        <fullName evidence="3">DUF4225 domain-containing protein</fullName>
    </recommendedName>
</protein>
<name>A0A085V4E0_PSESX</name>
<accession>A0A085V4E0</accession>
<dbReference type="PATRIC" id="fig|317.174.peg.3485"/>
<dbReference type="Proteomes" id="UP000028643">
    <property type="component" value="Unassembled WGS sequence"/>
</dbReference>
<dbReference type="PROSITE" id="PS51257">
    <property type="entry name" value="PROKAR_LIPOPROTEIN"/>
    <property type="match status" value="1"/>
</dbReference>
<reference evidence="1 2" key="1">
    <citation type="submission" date="2014-07" db="EMBL/GenBank/DDBJ databases">
        <title>Draft Genome Sequences of Environmental Pseudomonas syringae strains.</title>
        <authorList>
            <person name="Baltrus D.A."/>
            <person name="Berge O."/>
            <person name="Morris C."/>
        </authorList>
    </citation>
    <scope>NUCLEOTIDE SEQUENCE [LARGE SCALE GENOMIC DNA]</scope>
    <source>
        <strain evidence="1 2">CEB003</strain>
    </source>
</reference>